<dbReference type="OrthoDB" id="2572490at2759"/>
<dbReference type="EMBL" id="NBSH01000006">
    <property type="protein sequence ID" value="ORX37200.1"/>
    <property type="molecule type" value="Genomic_DNA"/>
</dbReference>
<reference evidence="1 2" key="1">
    <citation type="submission" date="2017-03" db="EMBL/GenBank/DDBJ databases">
        <title>Widespread Adenine N6-methylation of Active Genes in Fungi.</title>
        <authorList>
            <consortium name="DOE Joint Genome Institute"/>
            <person name="Mondo S.J."/>
            <person name="Dannebaum R.O."/>
            <person name="Kuo R.C."/>
            <person name="Louie K.B."/>
            <person name="Bewick A.J."/>
            <person name="Labutti K."/>
            <person name="Haridas S."/>
            <person name="Kuo A."/>
            <person name="Salamov A."/>
            <person name="Ahrendt S.R."/>
            <person name="Lau R."/>
            <person name="Bowen B.P."/>
            <person name="Lipzen A."/>
            <person name="Sullivan W."/>
            <person name="Andreopoulos W.B."/>
            <person name="Clum A."/>
            <person name="Lindquist E."/>
            <person name="Daum C."/>
            <person name="Northen T.R."/>
            <person name="Ramamoorthy G."/>
            <person name="Schmitz R.J."/>
            <person name="Gryganskyi A."/>
            <person name="Culley D."/>
            <person name="Magnuson J."/>
            <person name="James T.Y."/>
            <person name="O'Malley M.A."/>
            <person name="Stajich J.E."/>
            <person name="Spatafora J.W."/>
            <person name="Visel A."/>
            <person name="Grigoriev I.V."/>
        </authorList>
    </citation>
    <scope>NUCLEOTIDE SEQUENCE [LARGE SCALE GENOMIC DNA]</scope>
    <source>
        <strain evidence="1 2">NRRL Y-17943</strain>
    </source>
</reference>
<dbReference type="Proteomes" id="UP000193218">
    <property type="component" value="Unassembled WGS sequence"/>
</dbReference>
<proteinExistence type="predicted"/>
<gene>
    <name evidence="1" type="ORF">BD324DRAFT_625154</name>
</gene>
<protein>
    <submittedName>
        <fullName evidence="1">Uncharacterized protein</fullName>
    </submittedName>
</protein>
<dbReference type="RefSeq" id="XP_021871238.1">
    <property type="nucleotide sequence ID" value="XM_022015774.1"/>
</dbReference>
<name>A0A1Y1UGK8_9TREE</name>
<dbReference type="InParanoid" id="A0A1Y1UGK8"/>
<accession>A0A1Y1UGK8</accession>
<evidence type="ECO:0000313" key="2">
    <source>
        <dbReference type="Proteomes" id="UP000193218"/>
    </source>
</evidence>
<dbReference type="AlphaFoldDB" id="A0A1Y1UGK8"/>
<comment type="caution">
    <text evidence="1">The sequence shown here is derived from an EMBL/GenBank/DDBJ whole genome shotgun (WGS) entry which is preliminary data.</text>
</comment>
<organism evidence="1 2">
    <name type="scientific">Kockovaella imperatae</name>
    <dbReference type="NCBI Taxonomy" id="4999"/>
    <lineage>
        <taxon>Eukaryota</taxon>
        <taxon>Fungi</taxon>
        <taxon>Dikarya</taxon>
        <taxon>Basidiomycota</taxon>
        <taxon>Agaricomycotina</taxon>
        <taxon>Tremellomycetes</taxon>
        <taxon>Tremellales</taxon>
        <taxon>Cuniculitremaceae</taxon>
        <taxon>Kockovaella</taxon>
    </lineage>
</organism>
<sequence length="487" mass="55007">MSGLRVEAPHICIPPFPISPPDVKAPAFSAYRVKGIRTRTLRRGDCTTQICSDYNEQFLIQIEGHAPKESVNQPIPSSKAWDIGDLGGTWAEPPAVGEVEYPQLVPPFRRLVWATEEFQRSRREALSFGRTKRLFEQLRITLGLKTSFPGLHRSGHGEGALPYTYPASVRKTQSNHDETGQMESCVLLAKTESSVRGLLALARRIVEAEWDLAPAIELARMTAAFLAFLLHFKVLEETDYSAPISRALMIAQAAPEELKASKRLEDIVGDPLGWNLLCWMAWGDHYASSERARGESAKGREREIQSSDGGWGLSELSPQDQFTVQPDQARHLLETRFTKLIFHEVKVLSYIPFSRRKVKAIVAPSSPGESDNFRDTHWRVTTVAAPWTDDESWSHQTAHVSEVNQAQLPNQIDFEAEKQRGEEPTEIDIWIDGTDFEYDWTSVIGSGLRGRWALIGDSEQSAWWVFKARDYILPRFWQPINAGPRKM</sequence>
<dbReference type="GeneID" id="33557583"/>
<keyword evidence="2" id="KW-1185">Reference proteome</keyword>
<evidence type="ECO:0000313" key="1">
    <source>
        <dbReference type="EMBL" id="ORX37200.1"/>
    </source>
</evidence>